<evidence type="ECO:0000313" key="2">
    <source>
        <dbReference type="Proteomes" id="UP000666915"/>
    </source>
</evidence>
<dbReference type="Gene3D" id="1.10.132.50">
    <property type="entry name" value="ATP synthase (C/AC39) subunit, domain 3"/>
    <property type="match status" value="1"/>
</dbReference>
<comment type="caution">
    <text evidence="1">The sequence shown here is derived from an EMBL/GenBank/DDBJ whole genome shotgun (WGS) entry which is preliminary data.</text>
</comment>
<dbReference type="EMBL" id="JAGEOK010000019">
    <property type="protein sequence ID" value="MBO2441377.1"/>
    <property type="molecule type" value="Genomic_DNA"/>
</dbReference>
<accession>A0ABS3R5R2</accession>
<dbReference type="InterPro" id="IPR036079">
    <property type="entry name" value="ATPase_csu/dsu_sf"/>
</dbReference>
<dbReference type="SUPFAM" id="SSF103486">
    <property type="entry name" value="V-type ATP synthase subunit C"/>
    <property type="match status" value="1"/>
</dbReference>
<keyword evidence="2" id="KW-1185">Reference proteome</keyword>
<dbReference type="RefSeq" id="WP_208269744.1">
    <property type="nucleotide sequence ID" value="NZ_BAAAGM010000070.1"/>
</dbReference>
<sequence length="307" mass="32472">MSAGLVAGQVRARALARNALGPERVRTIARSVSVQEAFAALSATPYGKTLPAEPGVDAAQHAVASSLLWHLRVLAGWLPRKGVTALRALAGWFELANIDGLLQRLEGRPAEEPYALGALKTAWPLLVDVPDTEALRERLAATPWGDPGAADPYGIRLFLRLSWAWRVSGIGGRAAEWAAGAAAVLVAGERFGAARELPEGAFGRAARLLGRAALDAPSLPEMAGRLDRHARWPFEGIDDAAGLWRAETRCWHRLEDDGKALLRGSAFDIGPIVGAVAVLAADARRIRAALEMAARGGGPGEAFDEVA</sequence>
<dbReference type="InterPro" id="IPR044911">
    <property type="entry name" value="V-type_ATPase_csu/dsu_dom_3"/>
</dbReference>
<organism evidence="1 2">
    <name type="scientific">Actinomadura nitritigenes</name>
    <dbReference type="NCBI Taxonomy" id="134602"/>
    <lineage>
        <taxon>Bacteria</taxon>
        <taxon>Bacillati</taxon>
        <taxon>Actinomycetota</taxon>
        <taxon>Actinomycetes</taxon>
        <taxon>Streptosporangiales</taxon>
        <taxon>Thermomonosporaceae</taxon>
        <taxon>Actinomadura</taxon>
    </lineage>
</organism>
<name>A0ABS3R5R2_9ACTN</name>
<protein>
    <submittedName>
        <fullName evidence="1">Uncharacterized protein</fullName>
    </submittedName>
</protein>
<reference evidence="1 2" key="1">
    <citation type="submission" date="2021-03" db="EMBL/GenBank/DDBJ databases">
        <authorList>
            <person name="Kanchanasin P."/>
            <person name="Saeng-In P."/>
            <person name="Phongsopitanun W."/>
            <person name="Yuki M."/>
            <person name="Kudo T."/>
            <person name="Ohkuma M."/>
            <person name="Tanasupawat S."/>
        </authorList>
    </citation>
    <scope>NUCLEOTIDE SEQUENCE [LARGE SCALE GENOMIC DNA]</scope>
    <source>
        <strain evidence="1 2">L46</strain>
    </source>
</reference>
<gene>
    <name evidence="1" type="ORF">J4557_28025</name>
</gene>
<evidence type="ECO:0000313" key="1">
    <source>
        <dbReference type="EMBL" id="MBO2441377.1"/>
    </source>
</evidence>
<dbReference type="Proteomes" id="UP000666915">
    <property type="component" value="Unassembled WGS sequence"/>
</dbReference>
<proteinExistence type="predicted"/>